<protein>
    <submittedName>
        <fullName evidence="1">Uncharacterized protein</fullName>
    </submittedName>
</protein>
<organism evidence="1 2">
    <name type="scientific">Aliirhizobium smilacinae</name>
    <dbReference type="NCBI Taxonomy" id="1395944"/>
    <lineage>
        <taxon>Bacteria</taxon>
        <taxon>Pseudomonadati</taxon>
        <taxon>Pseudomonadota</taxon>
        <taxon>Alphaproteobacteria</taxon>
        <taxon>Hyphomicrobiales</taxon>
        <taxon>Rhizobiaceae</taxon>
        <taxon>Aliirhizobium</taxon>
    </lineage>
</organism>
<name>A0A5C4XRM5_9HYPH</name>
<keyword evidence="2" id="KW-1185">Reference proteome</keyword>
<dbReference type="RefSeq" id="WP_139673779.1">
    <property type="nucleotide sequence ID" value="NZ_VDMN01000001.1"/>
</dbReference>
<dbReference type="AlphaFoldDB" id="A0A5C4XRM5"/>
<dbReference type="EMBL" id="VDMN01000001">
    <property type="protein sequence ID" value="TNM65641.1"/>
    <property type="molecule type" value="Genomic_DNA"/>
</dbReference>
<accession>A0A5C4XRM5</accession>
<dbReference type="OrthoDB" id="6549047at2"/>
<proteinExistence type="predicted"/>
<comment type="caution">
    <text evidence="1">The sequence shown here is derived from an EMBL/GenBank/DDBJ whole genome shotgun (WGS) entry which is preliminary data.</text>
</comment>
<sequence length="99" mass="11282">MAVDNWEEDRFTGRWEIFATEPNHGWVDWNGGSPPFTVGDVDVRLRSGRLIFYRGVVGIGGRKNDGGNWLHLGERTDIIAYRRHPVSLYPGDPNEVIPF</sequence>
<dbReference type="Proteomes" id="UP000311605">
    <property type="component" value="Unassembled WGS sequence"/>
</dbReference>
<gene>
    <name evidence="1" type="ORF">FHP24_05145</name>
</gene>
<evidence type="ECO:0000313" key="2">
    <source>
        <dbReference type="Proteomes" id="UP000311605"/>
    </source>
</evidence>
<evidence type="ECO:0000313" key="1">
    <source>
        <dbReference type="EMBL" id="TNM65641.1"/>
    </source>
</evidence>
<reference evidence="1 2" key="1">
    <citation type="submission" date="2019-06" db="EMBL/GenBank/DDBJ databases">
        <title>The draft genome of Rhizobium smilacinae PTYR-5.</title>
        <authorList>
            <person name="Liu L."/>
            <person name="Li L."/>
            <person name="Zhang X."/>
        </authorList>
    </citation>
    <scope>NUCLEOTIDE SEQUENCE [LARGE SCALE GENOMIC DNA]</scope>
    <source>
        <strain evidence="1 2">PTYR-5</strain>
    </source>
</reference>